<dbReference type="PROSITE" id="PS50222">
    <property type="entry name" value="EF_HAND_2"/>
    <property type="match status" value="3"/>
</dbReference>
<dbReference type="PANTHER" id="PTHR45942">
    <property type="entry name" value="PROTEIN PHOSPATASE 3 REGULATORY SUBUNIT B ALPHA ISOFORM TYPE 1"/>
    <property type="match status" value="1"/>
</dbReference>
<dbReference type="GO" id="GO:0043226">
    <property type="term" value="C:organelle"/>
    <property type="evidence" value="ECO:0007669"/>
    <property type="project" value="UniProtKB-ARBA"/>
</dbReference>
<dbReference type="Proteomes" id="UP000825935">
    <property type="component" value="Chromosome 30"/>
</dbReference>
<dbReference type="EMBL" id="CM035435">
    <property type="protein sequence ID" value="KAH7290640.1"/>
    <property type="molecule type" value="Genomic_DNA"/>
</dbReference>
<dbReference type="CDD" id="cd00051">
    <property type="entry name" value="EFh"/>
    <property type="match status" value="2"/>
</dbReference>
<name>A0A8T2R3R7_CERRI</name>
<evidence type="ECO:0000256" key="3">
    <source>
        <dbReference type="ARBA" id="ARBA00022837"/>
    </source>
</evidence>
<dbReference type="InterPro" id="IPR002048">
    <property type="entry name" value="EF_hand_dom"/>
</dbReference>
<organism evidence="5 6">
    <name type="scientific">Ceratopteris richardii</name>
    <name type="common">Triangle waterfern</name>
    <dbReference type="NCBI Taxonomy" id="49495"/>
    <lineage>
        <taxon>Eukaryota</taxon>
        <taxon>Viridiplantae</taxon>
        <taxon>Streptophyta</taxon>
        <taxon>Embryophyta</taxon>
        <taxon>Tracheophyta</taxon>
        <taxon>Polypodiopsida</taxon>
        <taxon>Polypodiidae</taxon>
        <taxon>Polypodiales</taxon>
        <taxon>Pteridineae</taxon>
        <taxon>Pteridaceae</taxon>
        <taxon>Parkerioideae</taxon>
        <taxon>Ceratopteris</taxon>
    </lineage>
</organism>
<keyword evidence="3" id="KW-0106">Calcium</keyword>
<dbReference type="InterPro" id="IPR011992">
    <property type="entry name" value="EF-hand-dom_pair"/>
</dbReference>
<dbReference type="Pfam" id="PF13499">
    <property type="entry name" value="EF-hand_7"/>
    <property type="match status" value="1"/>
</dbReference>
<accession>A0A8T2R3R7</accession>
<sequence length="167" mass="18354">MGNGASASQFEIISQKELKRAKKRFLKINGSLDSELDPDNFKRALSLGGNPCADRLFNVVDTDGSGGVSFKEVCQGVANRRSMSSKEAKLHVLFKFYDKDGDGLISMHEIAEAMQLACPGLFPKATIEQLVRSTMQNFDADKDGYLNFVEFSNLMRASGMDLSNNSI</sequence>
<dbReference type="SUPFAM" id="SSF47473">
    <property type="entry name" value="EF-hand"/>
    <property type="match status" value="1"/>
</dbReference>
<evidence type="ECO:0000256" key="2">
    <source>
        <dbReference type="ARBA" id="ARBA00022737"/>
    </source>
</evidence>
<comment type="caution">
    <text evidence="5">The sequence shown here is derived from an EMBL/GenBank/DDBJ whole genome shotgun (WGS) entry which is preliminary data.</text>
</comment>
<evidence type="ECO:0000259" key="4">
    <source>
        <dbReference type="PROSITE" id="PS50222"/>
    </source>
</evidence>
<dbReference type="InterPro" id="IPR018247">
    <property type="entry name" value="EF_Hand_1_Ca_BS"/>
</dbReference>
<evidence type="ECO:0000313" key="5">
    <source>
        <dbReference type="EMBL" id="KAH7290640.1"/>
    </source>
</evidence>
<dbReference type="PROSITE" id="PS00018">
    <property type="entry name" value="EF_HAND_1"/>
    <property type="match status" value="2"/>
</dbReference>
<keyword evidence="2" id="KW-0677">Repeat</keyword>
<dbReference type="GO" id="GO:0005509">
    <property type="term" value="F:calcium ion binding"/>
    <property type="evidence" value="ECO:0007669"/>
    <property type="project" value="InterPro"/>
</dbReference>
<dbReference type="OrthoDB" id="26525at2759"/>
<dbReference type="AlphaFoldDB" id="A0A8T2R3R7"/>
<dbReference type="OMA" id="IKTHRSM"/>
<dbReference type="SMART" id="SM00054">
    <property type="entry name" value="EFh"/>
    <property type="match status" value="3"/>
</dbReference>
<dbReference type="EMBL" id="CM035435">
    <property type="protein sequence ID" value="KAH7290642.1"/>
    <property type="molecule type" value="Genomic_DNA"/>
</dbReference>
<reference evidence="5" key="1">
    <citation type="submission" date="2021-08" db="EMBL/GenBank/DDBJ databases">
        <title>WGS assembly of Ceratopteris richardii.</title>
        <authorList>
            <person name="Marchant D.B."/>
            <person name="Chen G."/>
            <person name="Jenkins J."/>
            <person name="Shu S."/>
            <person name="Leebens-Mack J."/>
            <person name="Grimwood J."/>
            <person name="Schmutz J."/>
            <person name="Soltis P."/>
            <person name="Soltis D."/>
            <person name="Chen Z.-H."/>
        </authorList>
    </citation>
    <scope>NUCLEOTIDE SEQUENCE</scope>
    <source>
        <strain evidence="5">Whitten #5841</strain>
        <tissue evidence="5">Leaf</tissue>
    </source>
</reference>
<evidence type="ECO:0000313" key="6">
    <source>
        <dbReference type="Proteomes" id="UP000825935"/>
    </source>
</evidence>
<feature type="domain" description="EF-hand" evidence="4">
    <location>
        <begin position="126"/>
        <end position="161"/>
    </location>
</feature>
<gene>
    <name evidence="5" type="ORF">KP509_30G057700</name>
</gene>
<evidence type="ECO:0000256" key="1">
    <source>
        <dbReference type="ARBA" id="ARBA00022723"/>
    </source>
</evidence>
<feature type="domain" description="EF-hand" evidence="4">
    <location>
        <begin position="85"/>
        <end position="120"/>
    </location>
</feature>
<protein>
    <recommendedName>
        <fullName evidence="4">EF-hand domain-containing protein</fullName>
    </recommendedName>
</protein>
<proteinExistence type="predicted"/>
<dbReference type="Pfam" id="PF13833">
    <property type="entry name" value="EF-hand_8"/>
    <property type="match status" value="1"/>
</dbReference>
<keyword evidence="6" id="KW-1185">Reference proteome</keyword>
<feature type="domain" description="EF-hand" evidence="4">
    <location>
        <begin position="48"/>
        <end position="83"/>
    </location>
</feature>
<keyword evidence="1" id="KW-0479">Metal-binding</keyword>
<dbReference type="Gene3D" id="1.10.238.10">
    <property type="entry name" value="EF-hand"/>
    <property type="match status" value="1"/>
</dbReference>
<dbReference type="FunFam" id="1.10.238.10:FF:000178">
    <property type="entry name" value="Calmodulin-2 A"/>
    <property type="match status" value="1"/>
</dbReference>